<comment type="similarity">
    <text evidence="19">Belongs to the Bunyavirales RNA polymerase family.</text>
</comment>
<keyword evidence="14" id="KW-1038">Host endoplasmic reticulum</keyword>
<reference evidence="22 23" key="1">
    <citation type="journal article" date="2011" name="J. Gen. Virol.">
        <title>Aguacate virus, a new antigenic complex of the genus Phlebovirus (family Bunyaviridae).</title>
        <authorList>
            <person name="Palacios G."/>
            <person name="Travassos da Rosa A."/>
            <person name="Savji N."/>
            <person name="Sze W."/>
            <person name="Wick I."/>
            <person name="Guzman H."/>
            <person name="Hutchison S."/>
            <person name="Tesh R."/>
            <person name="Lipkin W.I."/>
        </authorList>
    </citation>
    <scope>NUCLEOTIDE SEQUENCE [LARGE SCALE GENOMIC DNA]</scope>
    <source>
        <strain evidence="22 23">VP-175A</strain>
    </source>
</reference>
<dbReference type="Pfam" id="PF15518">
    <property type="entry name" value="L_protein_N"/>
    <property type="match status" value="1"/>
</dbReference>
<evidence type="ECO:0000256" key="16">
    <source>
        <dbReference type="ARBA" id="ARBA00030285"/>
    </source>
</evidence>
<keyword evidence="12" id="KW-0460">Magnesium</keyword>
<dbReference type="EMBL" id="HM566138">
    <property type="protein sequence ID" value="AEB70969.1"/>
    <property type="molecule type" value="Genomic_RNA"/>
</dbReference>
<evidence type="ECO:0000256" key="18">
    <source>
        <dbReference type="ARBA" id="ARBA00031012"/>
    </source>
</evidence>
<evidence type="ECO:0000256" key="19">
    <source>
        <dbReference type="ARBA" id="ARBA00034123"/>
    </source>
</evidence>
<dbReference type="GO" id="GO:0039694">
    <property type="term" value="P:viral RNA genome replication"/>
    <property type="evidence" value="ECO:0007669"/>
    <property type="project" value="InterPro"/>
</dbReference>
<evidence type="ECO:0000256" key="8">
    <source>
        <dbReference type="ARBA" id="ARBA00022679"/>
    </source>
</evidence>
<dbReference type="KEGG" id="vg:10498574"/>
<evidence type="ECO:0000256" key="4">
    <source>
        <dbReference type="ARBA" id="ARBA00004328"/>
    </source>
</evidence>
<organism evidence="22 23">
    <name type="scientific">Aguacate virus</name>
    <dbReference type="NCBI Taxonomy" id="1006583"/>
    <lineage>
        <taxon>Viruses</taxon>
        <taxon>Riboviria</taxon>
        <taxon>Orthornavirae</taxon>
        <taxon>Negarnaviricota</taxon>
        <taxon>Polyploviricotina</taxon>
        <taxon>Bunyaviricetes</taxon>
        <taxon>Hareavirales</taxon>
        <taxon>Phenuiviridae</taxon>
        <taxon>Phlebovirus</taxon>
        <taxon>Phlebovirus aguacateense</taxon>
    </lineage>
</organism>
<evidence type="ECO:0000256" key="9">
    <source>
        <dbReference type="ARBA" id="ARBA00022723"/>
    </source>
</evidence>
<dbReference type="Proteomes" id="UP000203173">
    <property type="component" value="Genome"/>
</dbReference>
<keyword evidence="9" id="KW-0479">Metal-binding</keyword>
<dbReference type="RefSeq" id="YP_004414703.1">
    <property type="nucleotide sequence ID" value="NC_015451.1"/>
</dbReference>
<keyword evidence="23" id="KW-1185">Reference proteome</keyword>
<dbReference type="GO" id="GO:0044177">
    <property type="term" value="C:host cell Golgi apparatus"/>
    <property type="evidence" value="ECO:0007669"/>
    <property type="project" value="UniProtKB-SubCell"/>
</dbReference>
<evidence type="ECO:0000256" key="2">
    <source>
        <dbReference type="ARBA" id="ARBA00001946"/>
    </source>
</evidence>
<dbReference type="InterPro" id="IPR022531">
    <property type="entry name" value="L_PA-C-like"/>
</dbReference>
<evidence type="ECO:0000256" key="17">
    <source>
        <dbReference type="ARBA" id="ARBA00030436"/>
    </source>
</evidence>
<name>F4ZCK1_9VIRU</name>
<gene>
    <name evidence="22" type="primary">L</name>
</gene>
<evidence type="ECO:0000256" key="11">
    <source>
        <dbReference type="ARBA" id="ARBA00022812"/>
    </source>
</evidence>
<sequence>MNEILQNQPLSQDQYFCRAVAHYDDEIFGLAILDFTIREDCGLVIVDLDLDGRGEWSTIGSTVKDQIKLNPQNLPNFVHDFTFGHLANSTDSPFVSFFPAVGDGFDHLTPDVMIRMPSGRTHIIEFTTFRGTSQGAQQAALLKIGKYESACERRSRISPVTFSVISVHRYGVWTNLDLSEEQVNELVYRFRLAVSIFEEMKVMFPELSLVDEELSKTEREVLGIVSTIKMDWERTEKTFPHFKREMFENFRQSEPDFDYISSIISRCIGESEESILKENYFELQNLQLRLRENGRQCEKALSAFSSEMASGDLRDVNDPKSTVQIPPWVTIEGPEGKDLIPLKSLEINGDHPMQRIWSKVCNSASLELIDRMVDDPESELQHAISGTRDRADERSRYHRVIVELDSAELEYAATLGVGGKKYRDHHSSREARTRSKRGFSLDHNIKSLERFISGCTQELLEEGDYYKPLLEDMPLRIEAQRIHQPTYTRNNGENEFLRNHRLFMETPLGSWSQMVSLIGAELSASVKQHVKQKSFIVKRLLGSGIYLLIKPTNSKSHIFVSYALDKLYWSHDLSSGTEFKRYLDSGDLFITEFTSYKLSKLTNLCKCCSLLESSLSFWTEAYHEKPWLSVDVIRDGRQPEILTMTKLSLLTLLEDKARTEELQTLLRYVVMEGFVSQPELPRPQKMISKLPRVLRTELQVLLVQRVMTSISRIAANPFKLKKSDGSISWSGLFNPLSGSKLLDLQPLISCCYNGYFKNKEEETEPSALSAMYKKIIELEHLKPGTDEFLGWGDPEDPKTHEFSRSYLKEVCEHGKAILKRMYGHNVLQQIDDQITREISSLTIERLATLKATSNFDENWYVYKDCKDKNYTRDKLLVKMSQFASEGKTLAIEKFEDCMTSIESRGAMHICLFKKQQHGGLREIYVMGAEERIVQSVVECIAKTVGKFFSSDTLCNPNNKSRIPESHAHRARKHCRSSVWTCATSDDAKKWNQGHFVTKFAMMLCEFTSPKWWPIIIRGCSMFTRKFMMMNMRYLDILNGHRELKVDDEFVMTLFNAYHGEVEVPWLEKGRTYLQTTTGMMQGILHSTSSLLHTLHQEFVRSLSFKVFNMKVQPDMGSKVVCDVMQGSDDSSMIISFPANEDSTFMKCKMAAAMCFRVKKTLGLYLGIYPSEKSTSNTDFVMEYNSEFFFHTSHVRPLVRWVSSCCSLPEVETLVARQEEASNLLTSISEGGGSFALSAMIQQSQCTIHYQLIGMGVSSIFPHYRRALARWKDPGLGFFLLDNPYAAGLGGFRFNLFKAITMTELQKVYAYFMRKVKDNSLPEEEGVLVPETCSVSPGGAIIMSSSLKWGSRKKFSRLRDRLNIPENWVELINDNPEVLYRAPRTGEEIILRIAEKVHSPGVVSSLSTGNAVCKVMASSVYFLSAAIFEDSGRPEFSYLDNSKYSILQKMMAYEGFNGSHDIDPEDILFLFPNVEELEQLDMIIYDKGPIDLVERVSSREATQSRVVVFDEKRCMRVSPEKLVSDKWFGTQKSKIGRTAFEVEWAKLTRVIRWLKDTPEGTMEKSPLSNQIQIRNFFARLEGRSRCVRITGAPVKKRSGMSKLALVIRDNFCKTGHLRGIEDISGSSRSVSVEVLRHILFSVLQGPYSDESKLDLSIKSLSSSSEIELRENDGKTKANILSILQSYIWADRGVIQKIERAGAGTVGGFIKPQKSYKDGQTIKYYGHGIWRGMMDGIDMQIDIDNKRNQNPQITSIRVAGTKSPWVVCQSLKIWCEDMGVKNSADFSESVRRTPKFWLSNFRMFGGNHPLGAPVYILDGRMDDLREIRDEDILIKVRRGTLNLFVKSRGGSEMHILSYTSSDTDLSPSMVKEAELSMPGLMNLFSREPSRSWVSCSPLPVQYTEVLLDVCEGLKRVDRINPIRLSEIIRICTDSSLRTKVGTVYSMQQFSEEAQIIDCDDLLDIMIEDIKTGAFSEVVRKMEDEVKGDNEDLDFDYDDINLFGPAHHKEYGELSLVSHPLMDKFVDNAISIMGRSSLRRLLELGVTKTRYLKISRLVYRAIGRNVDAIKTDDFSLEDQPSISEDMLG</sequence>
<accession>F4ZCK1</accession>
<protein>
    <recommendedName>
        <fullName evidence="7">RNA-directed RNA polymerase L</fullName>
        <ecNumber evidence="6">2.7.7.48</ecNumber>
    </recommendedName>
    <alternativeName>
        <fullName evidence="16">Large structural protein</fullName>
    </alternativeName>
    <alternativeName>
        <fullName evidence="18">Replicase</fullName>
    </alternativeName>
    <alternativeName>
        <fullName evidence="17">Transcriptase</fullName>
    </alternativeName>
</protein>
<dbReference type="Pfam" id="PF12603">
    <property type="entry name" value="L_PA-C-like"/>
    <property type="match status" value="1"/>
</dbReference>
<evidence type="ECO:0000256" key="1">
    <source>
        <dbReference type="ARBA" id="ARBA00001936"/>
    </source>
</evidence>
<feature type="domain" description="RdRp catalytic" evidence="21">
    <location>
        <begin position="970"/>
        <end position="1161"/>
    </location>
</feature>
<keyword evidence="13" id="KW-0946">Virion</keyword>
<comment type="subcellular location">
    <subcellularLocation>
        <location evidence="3">Host Golgi apparatus</location>
    </subcellularLocation>
    <subcellularLocation>
        <location evidence="5">Host endoplasmic reticulum-Golgi intermediate compartment</location>
    </subcellularLocation>
    <subcellularLocation>
        <location evidence="4">Virion</location>
    </subcellularLocation>
</comment>
<evidence type="ECO:0000256" key="15">
    <source>
        <dbReference type="ARBA" id="ARBA00023211"/>
    </source>
</evidence>
<dbReference type="EC" id="2.7.7.48" evidence="6"/>
<dbReference type="InterPro" id="IPR007099">
    <property type="entry name" value="RNA-dir_pol_NSvirus"/>
</dbReference>
<dbReference type="GO" id="GO:0003968">
    <property type="term" value="F:RNA-directed RNA polymerase activity"/>
    <property type="evidence" value="ECO:0007669"/>
    <property type="project" value="UniProtKB-EC"/>
</dbReference>
<evidence type="ECO:0000256" key="6">
    <source>
        <dbReference type="ARBA" id="ARBA00012494"/>
    </source>
</evidence>
<evidence type="ECO:0000256" key="3">
    <source>
        <dbReference type="ARBA" id="ARBA00004136"/>
    </source>
</evidence>
<dbReference type="GO" id="GO:0006351">
    <property type="term" value="P:DNA-templated transcription"/>
    <property type="evidence" value="ECO:0007669"/>
    <property type="project" value="InterPro"/>
</dbReference>
<comment type="cofactor">
    <cofactor evidence="1">
        <name>Mn(2+)</name>
        <dbReference type="ChEBI" id="CHEBI:29035"/>
    </cofactor>
</comment>
<comment type="function">
    <text evidence="20">RNA-dependent RNA polymerase, which is responsible for the replication and transcription of the viral RNA genome using antigenomic RNA as an intermediate. During transcription, synthesizes subgenomic RNAs and assures their capping by a cap-snatching mechanism, which involves the endonuclease activity cleaving the host capped pre-mRNAs. These short capped RNAs are then used as primers for viral transcription. The 3'-end of subgenomic mRNAs molecules are not polyadenylated. During replication, the polymerase binds the 5' and 3' vRNA extremities at distinct sites. In turn, significant conformational changes occur in the polymerase and in vRNA to initiate active RNA synthesis. As a consequence of the use of the same enzyme for both transcription and replication, these mechanisms need to be well coordinated.</text>
</comment>
<evidence type="ECO:0000313" key="22">
    <source>
        <dbReference type="EMBL" id="AEB70969.1"/>
    </source>
</evidence>
<proteinExistence type="inferred from homology"/>
<evidence type="ECO:0000256" key="20">
    <source>
        <dbReference type="ARBA" id="ARBA00046037"/>
    </source>
</evidence>
<keyword evidence="11" id="KW-1040">Host Golgi apparatus</keyword>
<keyword evidence="8" id="KW-0808">Transferase</keyword>
<dbReference type="Pfam" id="PF04196">
    <property type="entry name" value="Bunya_RdRp"/>
    <property type="match status" value="1"/>
</dbReference>
<keyword evidence="10" id="KW-0378">Hydrolase</keyword>
<dbReference type="GO" id="GO:0044172">
    <property type="term" value="C:host cell endoplasmic reticulum-Golgi intermediate compartment"/>
    <property type="evidence" value="ECO:0007669"/>
    <property type="project" value="UniProtKB-SubCell"/>
</dbReference>
<dbReference type="GeneID" id="10498574"/>
<dbReference type="PROSITE" id="PS50525">
    <property type="entry name" value="RDRP_SSRNA_NEG_SEG"/>
    <property type="match status" value="1"/>
</dbReference>
<keyword evidence="15" id="KW-0464">Manganese</keyword>
<evidence type="ECO:0000256" key="10">
    <source>
        <dbReference type="ARBA" id="ARBA00022801"/>
    </source>
</evidence>
<dbReference type="GO" id="GO:0046872">
    <property type="term" value="F:metal ion binding"/>
    <property type="evidence" value="ECO:0007669"/>
    <property type="project" value="UniProtKB-KW"/>
</dbReference>
<evidence type="ECO:0000256" key="5">
    <source>
        <dbReference type="ARBA" id="ARBA00004452"/>
    </source>
</evidence>
<evidence type="ECO:0000256" key="14">
    <source>
        <dbReference type="ARBA" id="ARBA00023184"/>
    </source>
</evidence>
<dbReference type="InterPro" id="IPR007322">
    <property type="entry name" value="RNA_pol_bunyavir"/>
</dbReference>
<dbReference type="InterPro" id="IPR029124">
    <property type="entry name" value="L_protein_N"/>
</dbReference>
<evidence type="ECO:0000256" key="12">
    <source>
        <dbReference type="ARBA" id="ARBA00022842"/>
    </source>
</evidence>
<dbReference type="GO" id="GO:0044423">
    <property type="term" value="C:virion component"/>
    <property type="evidence" value="ECO:0007669"/>
    <property type="project" value="UniProtKB-KW"/>
</dbReference>
<evidence type="ECO:0000313" key="23">
    <source>
        <dbReference type="Proteomes" id="UP000203173"/>
    </source>
</evidence>
<comment type="cofactor">
    <cofactor evidence="2">
        <name>Mg(2+)</name>
        <dbReference type="ChEBI" id="CHEBI:18420"/>
    </cofactor>
</comment>
<evidence type="ECO:0000259" key="21">
    <source>
        <dbReference type="PROSITE" id="PS50525"/>
    </source>
</evidence>
<evidence type="ECO:0000256" key="13">
    <source>
        <dbReference type="ARBA" id="ARBA00022844"/>
    </source>
</evidence>
<evidence type="ECO:0000256" key="7">
    <source>
        <dbReference type="ARBA" id="ARBA00018602"/>
    </source>
</evidence>
<dbReference type="GO" id="GO:0016787">
    <property type="term" value="F:hydrolase activity"/>
    <property type="evidence" value="ECO:0007669"/>
    <property type="project" value="UniProtKB-KW"/>
</dbReference>